<dbReference type="AlphaFoldDB" id="A0A2M4C9K9"/>
<accession>A0A2M4C9K9</accession>
<proteinExistence type="predicted"/>
<name>A0A2M4C9K9_9DIPT</name>
<sequence length="92" mass="10311">MILLYCFFSLYFNRVGPALYRTSSRFSLGGSQCPQGLILVLKTLLHTHTLRTLSNEVAAGRNAKSSGTNALFASRGLALFFFWQHQHIFGNQ</sequence>
<reference evidence="1" key="1">
    <citation type="submission" date="2018-01" db="EMBL/GenBank/DDBJ databases">
        <title>An insight into the sialome of Amazonian anophelines.</title>
        <authorList>
            <person name="Ribeiro J.M."/>
            <person name="Scarpassa V."/>
            <person name="Calvo E."/>
        </authorList>
    </citation>
    <scope>NUCLEOTIDE SEQUENCE</scope>
    <source>
        <tissue evidence="1">Salivary glands</tissue>
    </source>
</reference>
<organism evidence="1">
    <name type="scientific">Anopheles marajoara</name>
    <dbReference type="NCBI Taxonomy" id="58244"/>
    <lineage>
        <taxon>Eukaryota</taxon>
        <taxon>Metazoa</taxon>
        <taxon>Ecdysozoa</taxon>
        <taxon>Arthropoda</taxon>
        <taxon>Hexapoda</taxon>
        <taxon>Insecta</taxon>
        <taxon>Pterygota</taxon>
        <taxon>Neoptera</taxon>
        <taxon>Endopterygota</taxon>
        <taxon>Diptera</taxon>
        <taxon>Nematocera</taxon>
        <taxon>Culicoidea</taxon>
        <taxon>Culicidae</taxon>
        <taxon>Anophelinae</taxon>
        <taxon>Anopheles</taxon>
    </lineage>
</organism>
<dbReference type="EMBL" id="GGFJ01012891">
    <property type="protein sequence ID" value="MBW62032.1"/>
    <property type="molecule type" value="Transcribed_RNA"/>
</dbReference>
<protein>
    <submittedName>
        <fullName evidence="1">Putative secreted protein</fullName>
    </submittedName>
</protein>
<evidence type="ECO:0000313" key="1">
    <source>
        <dbReference type="EMBL" id="MBW62032.1"/>
    </source>
</evidence>